<name>A0A3T1CX71_9VIRU</name>
<protein>
    <submittedName>
        <fullName evidence="2">Uncharacterized protein</fullName>
    </submittedName>
</protein>
<dbReference type="KEGG" id="vg:80540782"/>
<dbReference type="Gene3D" id="2.70.40.10">
    <property type="match status" value="1"/>
</dbReference>
<dbReference type="InterPro" id="IPR036157">
    <property type="entry name" value="dUTPase-like_sf"/>
</dbReference>
<evidence type="ECO:0000313" key="3">
    <source>
        <dbReference type="Proteomes" id="UP001161669"/>
    </source>
</evidence>
<evidence type="ECO:0000313" key="2">
    <source>
        <dbReference type="EMBL" id="BBI30430.1"/>
    </source>
</evidence>
<accession>A0A3T1CX71</accession>
<dbReference type="Proteomes" id="UP001161669">
    <property type="component" value="Segment"/>
</dbReference>
<dbReference type="EMBL" id="AP018495">
    <property type="protein sequence ID" value="BBI30430.1"/>
    <property type="molecule type" value="Genomic_DNA"/>
</dbReference>
<organism evidence="2 3">
    <name type="scientific">Acanthamoeba castellanii medusavirus J1</name>
    <dbReference type="NCBI Taxonomy" id="3114988"/>
    <lineage>
        <taxon>Viruses</taxon>
        <taxon>Varidnaviria</taxon>
        <taxon>Bamfordvirae</taxon>
        <taxon>Nucleocytoviricota</taxon>
        <taxon>Megaviricetes</taxon>
        <taxon>Mamonoviridae</taxon>
        <taxon>Medusavirus</taxon>
        <taxon>Medusavirus medusae</taxon>
    </lineage>
</organism>
<feature type="region of interest" description="Disordered" evidence="1">
    <location>
        <begin position="1"/>
        <end position="24"/>
    </location>
</feature>
<sequence>MNPSGYYQQPAGYAYPQQQQQQQAYNPQMTAAAYSMLQQQQQQQYAASLQQQQLQQAALLQQQLQQQAMQQQQQQSPAGGQGYGKTKAPRQQSPPRVQQQQQQLAVAPVTRQPIVATAAPSIQDLIEDGSVAIKPFAPDNLDAHHNVYLLSLGGSYYRCSPKVHYVNPYDLEGANTGLTSQPLPTHKWAKVRNIMRKDLEARPRPDGADSISAEQIIAEAFPSDSISDDERVILLNPMETVIAHAEETVVLPRGVIPIVEAIPDVSRCMIDVRLSRNLGWGGEVFRPSLTITNRASHAKAVLVVGRPIAAIGLVATPHYAAQVGPGRAKSEARVKAYNAHWEPTSIINDGAVVIEPVAPQPQRQPQQPAFFRFQQQ</sequence>
<feature type="compositionally biased region" description="Low complexity" evidence="1">
    <location>
        <begin position="89"/>
        <end position="105"/>
    </location>
</feature>
<keyword evidence="3" id="KW-1185">Reference proteome</keyword>
<feature type="region of interest" description="Disordered" evidence="1">
    <location>
        <begin position="71"/>
        <end position="105"/>
    </location>
</feature>
<reference evidence="3" key="1">
    <citation type="journal article" date="2019" name="J. Virol.">
        <title>Medusavirus, a novel large DNA virus discovered from hot spring water.</title>
        <authorList>
            <person name="Yoshikawa G."/>
            <person name="Blanc-Mathieu R."/>
            <person name="Song C."/>
            <person name="Kayama Y."/>
            <person name="Mochizuki T."/>
            <person name="Murata K."/>
            <person name="Ogata H."/>
            <person name="Takemura M."/>
        </authorList>
    </citation>
    <scope>NUCLEOTIDE SEQUENCE [LARGE SCALE GENOMIC DNA]</scope>
</reference>
<proteinExistence type="predicted"/>
<evidence type="ECO:0000256" key="1">
    <source>
        <dbReference type="SAM" id="MobiDB-lite"/>
    </source>
</evidence>